<feature type="compositionally biased region" description="Basic and acidic residues" evidence="3">
    <location>
        <begin position="642"/>
        <end position="659"/>
    </location>
</feature>
<feature type="region of interest" description="Disordered" evidence="3">
    <location>
        <begin position="165"/>
        <end position="241"/>
    </location>
</feature>
<feature type="compositionally biased region" description="Basic and acidic residues" evidence="3">
    <location>
        <begin position="49"/>
        <end position="80"/>
    </location>
</feature>
<dbReference type="RefSeq" id="XP_073974294.1">
    <property type="nucleotide sequence ID" value="XM_074118193.1"/>
</dbReference>
<feature type="compositionally biased region" description="Acidic residues" evidence="3">
    <location>
        <begin position="177"/>
        <end position="196"/>
    </location>
</feature>
<dbReference type="OMA" id="NEGANSI"/>
<evidence type="ECO:0000313" key="5">
    <source>
        <dbReference type="Proteomes" id="UP000015103"/>
    </source>
</evidence>
<dbReference type="PANTHER" id="PTHR15081:SF1">
    <property type="entry name" value="NUCLEAR AUTOANTIGENIC SPERM PROTEIN"/>
    <property type="match status" value="1"/>
</dbReference>
<feature type="compositionally biased region" description="Basic and acidic residues" evidence="3">
    <location>
        <begin position="781"/>
        <end position="801"/>
    </location>
</feature>
<dbReference type="Proteomes" id="UP000015103">
    <property type="component" value="Unassembled WGS sequence"/>
</dbReference>
<feature type="region of interest" description="Disordered" evidence="3">
    <location>
        <begin position="581"/>
        <end position="609"/>
    </location>
</feature>
<dbReference type="GO" id="GO:0034080">
    <property type="term" value="P:CENP-A containing chromatin assembly"/>
    <property type="evidence" value="ECO:0007669"/>
    <property type="project" value="TreeGrafter"/>
</dbReference>
<dbReference type="eggNOG" id="KOG4563">
    <property type="taxonomic scope" value="Eukaryota"/>
</dbReference>
<feature type="region of interest" description="Disordered" evidence="3">
    <location>
        <begin position="393"/>
        <end position="558"/>
    </location>
</feature>
<dbReference type="GeneID" id="141449111"/>
<evidence type="ECO:0000313" key="4">
    <source>
        <dbReference type="EnsemblMetazoa" id="RPRC012317-PA"/>
    </source>
</evidence>
<dbReference type="InterPro" id="IPR051730">
    <property type="entry name" value="NASP-like"/>
</dbReference>
<dbReference type="EMBL" id="ACPB03000176">
    <property type="status" value="NOT_ANNOTATED_CDS"/>
    <property type="molecule type" value="Genomic_DNA"/>
</dbReference>
<dbReference type="Gene3D" id="1.25.40.10">
    <property type="entry name" value="Tetratricopeptide repeat domain"/>
    <property type="match status" value="1"/>
</dbReference>
<feature type="compositionally biased region" description="Polar residues" evidence="3">
    <location>
        <begin position="398"/>
        <end position="408"/>
    </location>
</feature>
<dbReference type="EnsemblMetazoa" id="RPRC012317-RA">
    <property type="protein sequence ID" value="RPRC012317-PA"/>
    <property type="gene ID" value="RPRC012317"/>
</dbReference>
<feature type="compositionally biased region" description="Low complexity" evidence="3">
    <location>
        <begin position="909"/>
        <end position="924"/>
    </location>
</feature>
<dbReference type="GO" id="GO:0006335">
    <property type="term" value="P:DNA replication-dependent chromatin assembly"/>
    <property type="evidence" value="ECO:0007669"/>
    <property type="project" value="TreeGrafter"/>
</dbReference>
<protein>
    <submittedName>
        <fullName evidence="4">Uncharacterized protein</fullName>
    </submittedName>
</protein>
<feature type="compositionally biased region" description="Polar residues" evidence="3">
    <location>
        <begin position="942"/>
        <end position="953"/>
    </location>
</feature>
<feature type="compositionally biased region" description="Basic and acidic residues" evidence="3">
    <location>
        <begin position="847"/>
        <end position="867"/>
    </location>
</feature>
<feature type="compositionally biased region" description="Basic and acidic residues" evidence="3">
    <location>
        <begin position="808"/>
        <end position="824"/>
    </location>
</feature>
<reference evidence="4" key="1">
    <citation type="submission" date="2015-05" db="UniProtKB">
        <authorList>
            <consortium name="EnsemblMetazoa"/>
        </authorList>
    </citation>
    <scope>IDENTIFICATION</scope>
</reference>
<dbReference type="STRING" id="13249.T1I7P5"/>
<dbReference type="AlphaFoldDB" id="T1I7P5"/>
<dbReference type="GO" id="GO:0042393">
    <property type="term" value="F:histone binding"/>
    <property type="evidence" value="ECO:0007669"/>
    <property type="project" value="TreeGrafter"/>
</dbReference>
<feature type="compositionally biased region" description="Polar residues" evidence="3">
    <location>
        <begin position="828"/>
        <end position="842"/>
    </location>
</feature>
<dbReference type="HOGENOM" id="CLU_299215_0_0_1"/>
<name>T1I7P5_RHOPR</name>
<keyword evidence="2" id="KW-0802">TPR repeat</keyword>
<dbReference type="PANTHER" id="PTHR15081">
    <property type="entry name" value="NUCLEAR AUTOANTIGENIC SPERM PROTEIN NASP -RELATED"/>
    <property type="match status" value="1"/>
</dbReference>
<feature type="compositionally biased region" description="Low complexity" evidence="3">
    <location>
        <begin position="674"/>
        <end position="690"/>
    </location>
</feature>
<feature type="region of interest" description="Disordered" evidence="3">
    <location>
        <begin position="1"/>
        <end position="100"/>
    </location>
</feature>
<dbReference type="InterPro" id="IPR011990">
    <property type="entry name" value="TPR-like_helical_dom_sf"/>
</dbReference>
<dbReference type="SUPFAM" id="SSF48452">
    <property type="entry name" value="TPR-like"/>
    <property type="match status" value="1"/>
</dbReference>
<evidence type="ECO:0000256" key="2">
    <source>
        <dbReference type="ARBA" id="ARBA00022803"/>
    </source>
</evidence>
<feature type="compositionally biased region" description="Basic and acidic residues" evidence="3">
    <location>
        <begin position="959"/>
        <end position="972"/>
    </location>
</feature>
<keyword evidence="5" id="KW-1185">Reference proteome</keyword>
<feature type="compositionally biased region" description="Basic and acidic residues" evidence="3">
    <location>
        <begin position="590"/>
        <end position="609"/>
    </location>
</feature>
<dbReference type="InParanoid" id="T1I7P5"/>
<keyword evidence="1" id="KW-0677">Repeat</keyword>
<feature type="compositionally biased region" description="Basic and acidic residues" evidence="3">
    <location>
        <begin position="529"/>
        <end position="558"/>
    </location>
</feature>
<feature type="compositionally biased region" description="Basic and acidic residues" evidence="3">
    <location>
        <begin position="731"/>
        <end position="764"/>
    </location>
</feature>
<evidence type="ECO:0000256" key="1">
    <source>
        <dbReference type="ARBA" id="ARBA00022737"/>
    </source>
</evidence>
<organism evidence="4 5">
    <name type="scientific">Rhodnius prolixus</name>
    <name type="common">Triatomid bug</name>
    <dbReference type="NCBI Taxonomy" id="13249"/>
    <lineage>
        <taxon>Eukaryota</taxon>
        <taxon>Metazoa</taxon>
        <taxon>Ecdysozoa</taxon>
        <taxon>Arthropoda</taxon>
        <taxon>Hexapoda</taxon>
        <taxon>Insecta</taxon>
        <taxon>Pterygota</taxon>
        <taxon>Neoptera</taxon>
        <taxon>Paraneoptera</taxon>
        <taxon>Hemiptera</taxon>
        <taxon>Heteroptera</taxon>
        <taxon>Panheteroptera</taxon>
        <taxon>Cimicomorpha</taxon>
        <taxon>Reduviidae</taxon>
        <taxon>Triatominae</taxon>
        <taxon>Rhodnius</taxon>
    </lineage>
</organism>
<dbReference type="VEuPathDB" id="VectorBase:RPRC012317"/>
<dbReference type="RefSeq" id="XP_073974293.1">
    <property type="nucleotide sequence ID" value="XM_074118192.1"/>
</dbReference>
<feature type="compositionally biased region" description="Basic and acidic residues" evidence="3">
    <location>
        <begin position="438"/>
        <end position="454"/>
    </location>
</feature>
<evidence type="ECO:0000256" key="3">
    <source>
        <dbReference type="SAM" id="MobiDB-lite"/>
    </source>
</evidence>
<feature type="compositionally biased region" description="Basic and acidic residues" evidence="3">
    <location>
        <begin position="506"/>
        <end position="516"/>
    </location>
</feature>
<proteinExistence type="predicted"/>
<feature type="region of interest" description="Disordered" evidence="3">
    <location>
        <begin position="626"/>
        <end position="972"/>
    </location>
</feature>
<dbReference type="GO" id="GO:0005654">
    <property type="term" value="C:nucleoplasm"/>
    <property type="evidence" value="ECO:0007669"/>
    <property type="project" value="TreeGrafter"/>
</dbReference>
<accession>T1I7P5</accession>
<sequence length="1003" mass="110229">MPEAVKEGGVAGDVAVPPEDSIPPPPVDLATDGVIEVKPPPDTEPSLPADHEQNVDQHEEKMGETAPDVKEPPIVDDKSDSTPPASEALNEVKTVEHSPKDELDEMILKGRSLLTVKRDCYAAAEILSKACEKSSEIYGELSEHCGELYYLYGCSMLECGKSENNVLGEGMKNKESEEAEGDEEEEEEICDGEDNQEEKSEAMEVDESEEVASSAGTSNGAVKDDKEEGDDTTKDEEDEDSSLKVAWEMFELAKVVFDRSGNKEKLADTFMKLGEVGIESGHPEAMEDMLKALDVRQQLHPNSRIIAETHFNVGLGYSMFEMFDEAITHFEKSKSLLEEIIVNLEKAGDDKSINEAKEIKGVIPDLKDKIQDMVDSKRDKRREMEETINGNILAAAKQNGSSSAGTSSEGDKPASNITHLIKRKRKIDEVTSDLPSKTTEEPKRKVKALDKVAVDEQESDSTTEQQKKREQISSTLEEPMEMEQAKTTNENAVNEPPKSQDLLTTDSKKSDSESDKISNSMDCESVQSTEKEEDMKETSEHVSEKVTEHEEKRVHLSNLEEKEVKTEIITEAVGINVPKKDIQSSIPNTNDEKTAKETCIREESNNDSEKCVNAAAQDCTNEKNTLIEEKPVIAKETLLKGTSEKEISNATPTEEKTDPDSSQTPKGLEKTDSVSESNEVKSNSNEETTTGIITQIRNESEQKEETQTTELGISETKEMNAMSTDIAEVEIDVKTKSDSKEMKGEAEMDKKAVDDFTDPEKRVCTESSEMEILNNQSSIDSMKKETSTKETQESNESKEMAAETSASEIKHEPMEPSASDKEVETCEVSDSQAKNETTSLPNSGEKAVIESKIRADETETKCAEVKSDLISPKVTLETTVNEASKKPSEVLEAESSSETSKSKAEEVVTETSESNETENVNPESKPVIDQPSSAKSVEDENLNGTDESQSVNTKSSKPSSEEKSVTNGCKEDHTVEEIKTIIDAPVLAKEIGKEEIATTVAAE</sequence>
<feature type="compositionally biased region" description="Acidic residues" evidence="3">
    <location>
        <begin position="227"/>
        <end position="240"/>
    </location>
</feature>